<dbReference type="PANTHER" id="PTHR36439:SF1">
    <property type="entry name" value="DUF1697 DOMAIN-CONTAINING PROTEIN"/>
    <property type="match status" value="1"/>
</dbReference>
<dbReference type="EMBL" id="BMZD01000002">
    <property type="protein sequence ID" value="GGZ91932.1"/>
    <property type="molecule type" value="Genomic_DNA"/>
</dbReference>
<dbReference type="SUPFAM" id="SSF160379">
    <property type="entry name" value="SP0830-like"/>
    <property type="match status" value="1"/>
</dbReference>
<organism evidence="1 2">
    <name type="scientific">Novosphingobium arvoryzae</name>
    <dbReference type="NCBI Taxonomy" id="1256514"/>
    <lineage>
        <taxon>Bacteria</taxon>
        <taxon>Pseudomonadati</taxon>
        <taxon>Pseudomonadota</taxon>
        <taxon>Alphaproteobacteria</taxon>
        <taxon>Sphingomonadales</taxon>
        <taxon>Sphingomonadaceae</taxon>
        <taxon>Novosphingobium</taxon>
    </lineage>
</organism>
<name>A0A918RB61_9SPHN</name>
<evidence type="ECO:0008006" key="3">
    <source>
        <dbReference type="Google" id="ProtNLM"/>
    </source>
</evidence>
<evidence type="ECO:0000313" key="2">
    <source>
        <dbReference type="Proteomes" id="UP000634139"/>
    </source>
</evidence>
<sequence>MARYVALFGSINVGGNRLTMAELRAAFEAEGLSNVETVVASGNVLFDHEDRPTRGLEEKLELMMRQRFGMRSLAAVRSRDELAAAIADNPFAADGEPNLVHTLFLDRDPDPDQFAVLVADHAGRGPERLAMGPRALYIDYAGGAGTSRLTLPFIERRMQCRGTARNVRSLARIVAKLDASGQDRE</sequence>
<dbReference type="AlphaFoldDB" id="A0A918RB61"/>
<dbReference type="Proteomes" id="UP000634139">
    <property type="component" value="Unassembled WGS sequence"/>
</dbReference>
<dbReference type="Gene3D" id="3.30.70.1280">
    <property type="entry name" value="SP0830-like domains"/>
    <property type="match status" value="1"/>
</dbReference>
<dbReference type="RefSeq" id="WP_189539251.1">
    <property type="nucleotide sequence ID" value="NZ_BMZD01000002.1"/>
</dbReference>
<proteinExistence type="predicted"/>
<dbReference type="PANTHER" id="PTHR36439">
    <property type="entry name" value="BLL4334 PROTEIN"/>
    <property type="match status" value="1"/>
</dbReference>
<evidence type="ECO:0000313" key="1">
    <source>
        <dbReference type="EMBL" id="GGZ91932.1"/>
    </source>
</evidence>
<keyword evidence="2" id="KW-1185">Reference proteome</keyword>
<dbReference type="PIRSF" id="PIRSF008502">
    <property type="entry name" value="UCP008502"/>
    <property type="match status" value="1"/>
</dbReference>
<reference evidence="1" key="2">
    <citation type="submission" date="2020-09" db="EMBL/GenBank/DDBJ databases">
        <authorList>
            <person name="Sun Q."/>
            <person name="Kim S."/>
        </authorList>
    </citation>
    <scope>NUCLEOTIDE SEQUENCE</scope>
    <source>
        <strain evidence="1">KCTC 32422</strain>
    </source>
</reference>
<protein>
    <recommendedName>
        <fullName evidence="3">DUF1697 domain-containing protein</fullName>
    </recommendedName>
</protein>
<gene>
    <name evidence="1" type="ORF">GCM10011617_09160</name>
</gene>
<reference evidence="1" key="1">
    <citation type="journal article" date="2014" name="Int. J. Syst. Evol. Microbiol.">
        <title>Complete genome sequence of Corynebacterium casei LMG S-19264T (=DSM 44701T), isolated from a smear-ripened cheese.</title>
        <authorList>
            <consortium name="US DOE Joint Genome Institute (JGI-PGF)"/>
            <person name="Walter F."/>
            <person name="Albersmeier A."/>
            <person name="Kalinowski J."/>
            <person name="Ruckert C."/>
        </authorList>
    </citation>
    <scope>NUCLEOTIDE SEQUENCE</scope>
    <source>
        <strain evidence="1">KCTC 32422</strain>
    </source>
</reference>
<comment type="caution">
    <text evidence="1">The sequence shown here is derived from an EMBL/GenBank/DDBJ whole genome shotgun (WGS) entry which is preliminary data.</text>
</comment>
<dbReference type="Pfam" id="PF08002">
    <property type="entry name" value="DUF1697"/>
    <property type="match status" value="1"/>
</dbReference>
<accession>A0A918RB61</accession>
<dbReference type="InterPro" id="IPR012545">
    <property type="entry name" value="DUF1697"/>
</dbReference>